<dbReference type="PANTHER" id="PTHR46082:SF6">
    <property type="entry name" value="AAA+ ATPASE DOMAIN-CONTAINING PROTEIN-RELATED"/>
    <property type="match status" value="1"/>
</dbReference>
<dbReference type="GeneID" id="6344779"/>
<protein>
    <submittedName>
        <fullName evidence="1">CDC6, Cdc6-related protein, AAA superfamily ATPase</fullName>
    </submittedName>
</protein>
<dbReference type="RefSeq" id="XP_001936853.2">
    <property type="nucleotide sequence ID" value="XM_001936818.2"/>
</dbReference>
<dbReference type="InterPro" id="IPR019734">
    <property type="entry name" value="TPR_rpt"/>
</dbReference>
<dbReference type="Proteomes" id="UP000245464">
    <property type="component" value="Chromosome 10"/>
</dbReference>
<dbReference type="InterPro" id="IPR011990">
    <property type="entry name" value="TPR-like_helical_dom_sf"/>
</dbReference>
<dbReference type="NCBIfam" id="NF040586">
    <property type="entry name" value="FxSxx_TPR"/>
    <property type="match status" value="1"/>
</dbReference>
<dbReference type="KEGG" id="ptrr:6344779"/>
<name>A0A2W1FYI0_9PLEO</name>
<dbReference type="Pfam" id="PF13374">
    <property type="entry name" value="TPR_10"/>
    <property type="match status" value="2"/>
</dbReference>
<proteinExistence type="predicted"/>
<evidence type="ECO:0000313" key="1">
    <source>
        <dbReference type="EMBL" id="KAF7565585.1"/>
    </source>
</evidence>
<dbReference type="GO" id="GO:0043531">
    <property type="term" value="F:ADP binding"/>
    <property type="evidence" value="ECO:0007669"/>
    <property type="project" value="InterPro"/>
</dbReference>
<gene>
    <name evidence="1" type="ORF">PtrM4_050190</name>
</gene>
<sequence length="896" mass="101173">MRLLHFDPSGRLVLTDFRSQIIPPYAILSHRWGHPNSEVLFEDIENGAYHKKDGYRKIKFCATQAAEDQLRYFWIDTCCIDKWNVHVSAPSTLQQSDWEASFRESDWFRRGWTLQELIAPISVEFYSCERRQIGDKRSLEQLVHDVTSIPITVLRNCPLDQFTTSERMHWAKKRKTTEDEDIVYCLLGIFNISMPVSYGEGKEKALGRLLAEVGEANSAPSIIPFSQNDRFVGQESQLAKLEEKLFSDKQTTTFAIVGPGGTGKSQLALELAHRTRQNNQNCSVFWIDASNLDSLDQSYAGIAQKLKIPSWDDEKANLKQLVRLCLEERGARQCLLIFDNTEDISLGSPGLSGPQAASLISYLPQSELCSIVFTTTNRNIAKKLASQNLVELQNLTPTTAQRMFEKYLDAVLSESEEQEAKLLLQELSYLPLAIVQAAACINNTELKVPQYRSQMGLQKYDAFENSDEVTDVKLRGYNIKSPIATTLFISMDMIRIENPIVVNCLYIAACVDSKDIPLDLVRAYSLGMDAAVQVLSNYKAVTRRPAETAFDVHRLVHLALRECLESQEKLAQWTQDTIAKLLQVFPDHGHGNRSKWGRLLQHAKCALSYGCAEDENIDWLHLARKSAMALYSDGRYNEAEELFVQVMETFKTKLGADHPDTIGSMNNLASTYSNQGRWEEAEKLNVQVMETCKMKLGADHPDTLGSMNNLASTYSNQGRWEEAEKLQVQVTETCKTKLGADHPDTLASIANLASTYRFQGRWEEAEKLFVQVMKTRKTKLGADHPDTLTSMNNLASTYNNQGRWEEAEKLFVQVTETLKTKLGSDHPDTLRSVNNLAFTRKSLGKNKEALGLLRECVQLSQHGFRADHPDLVSYTESLAQWEAEPQAVVKGKCIVM</sequence>
<dbReference type="SUPFAM" id="SSF48452">
    <property type="entry name" value="TPR-like"/>
    <property type="match status" value="2"/>
</dbReference>
<dbReference type="PRINTS" id="PR00381">
    <property type="entry name" value="KINESINLIGHT"/>
</dbReference>
<dbReference type="AlphaFoldDB" id="A0A2W1FYI0"/>
<evidence type="ECO:0000313" key="2">
    <source>
        <dbReference type="Proteomes" id="UP000245464"/>
    </source>
</evidence>
<dbReference type="Gene3D" id="3.40.50.300">
    <property type="entry name" value="P-loop containing nucleotide triphosphate hydrolases"/>
    <property type="match status" value="1"/>
</dbReference>
<dbReference type="SMART" id="SM00028">
    <property type="entry name" value="TPR"/>
    <property type="match status" value="5"/>
</dbReference>
<organism evidence="1 2">
    <name type="scientific">Pyrenophora tritici-repentis</name>
    <dbReference type="NCBI Taxonomy" id="45151"/>
    <lineage>
        <taxon>Eukaryota</taxon>
        <taxon>Fungi</taxon>
        <taxon>Dikarya</taxon>
        <taxon>Ascomycota</taxon>
        <taxon>Pezizomycotina</taxon>
        <taxon>Dothideomycetes</taxon>
        <taxon>Pleosporomycetidae</taxon>
        <taxon>Pleosporales</taxon>
        <taxon>Pleosporineae</taxon>
        <taxon>Pleosporaceae</taxon>
        <taxon>Pyrenophora</taxon>
    </lineage>
</organism>
<dbReference type="InterPro" id="IPR027417">
    <property type="entry name" value="P-loop_NTPase"/>
</dbReference>
<dbReference type="Pfam" id="PF00931">
    <property type="entry name" value="NB-ARC"/>
    <property type="match status" value="1"/>
</dbReference>
<dbReference type="Gene3D" id="1.25.40.10">
    <property type="entry name" value="Tetratricopeptide repeat domain"/>
    <property type="match status" value="2"/>
</dbReference>
<accession>A0A2W1FYI0</accession>
<dbReference type="InterPro" id="IPR002182">
    <property type="entry name" value="NB-ARC"/>
</dbReference>
<dbReference type="PANTHER" id="PTHR46082">
    <property type="entry name" value="ATP/GTP-BINDING PROTEIN-RELATED"/>
    <property type="match status" value="1"/>
</dbReference>
<dbReference type="InterPro" id="IPR053137">
    <property type="entry name" value="NLR-like"/>
</dbReference>
<reference evidence="1" key="1">
    <citation type="journal article" date="2018" name="BMC Genomics">
        <title>Comparative genomics of the wheat fungal pathogen Pyrenophora tritici-repentis reveals chromosomal variations and genome plasticity.</title>
        <authorList>
            <person name="Moolhuijzen P."/>
            <person name="See P.T."/>
            <person name="Hane J.K."/>
            <person name="Shi G."/>
            <person name="Liu Z."/>
            <person name="Oliver R.P."/>
            <person name="Moffat C.S."/>
        </authorList>
    </citation>
    <scope>NUCLEOTIDE SEQUENCE [LARGE SCALE GENOMIC DNA]</scope>
    <source>
        <strain evidence="1">M4</strain>
    </source>
</reference>
<dbReference type="EMBL" id="NQIK02000010">
    <property type="protein sequence ID" value="KAF7565585.1"/>
    <property type="molecule type" value="Genomic_DNA"/>
</dbReference>
<dbReference type="SUPFAM" id="SSF52540">
    <property type="entry name" value="P-loop containing nucleoside triphosphate hydrolases"/>
    <property type="match status" value="1"/>
</dbReference>
<dbReference type="InterPro" id="IPR003593">
    <property type="entry name" value="AAA+_ATPase"/>
</dbReference>
<dbReference type="Pfam" id="PF13424">
    <property type="entry name" value="TPR_12"/>
    <property type="match status" value="2"/>
</dbReference>
<dbReference type="SMART" id="SM00382">
    <property type="entry name" value="AAA"/>
    <property type="match status" value="1"/>
</dbReference>
<comment type="caution">
    <text evidence="1">The sequence shown here is derived from an EMBL/GenBank/DDBJ whole genome shotgun (WGS) entry which is preliminary data.</text>
</comment>